<evidence type="ECO:0008006" key="4">
    <source>
        <dbReference type="Google" id="ProtNLM"/>
    </source>
</evidence>
<dbReference type="Proteomes" id="UP000198724">
    <property type="component" value="Unassembled WGS sequence"/>
</dbReference>
<keyword evidence="1" id="KW-0472">Membrane</keyword>
<dbReference type="AlphaFoldDB" id="A0A1I2TUD7"/>
<gene>
    <name evidence="2" type="ORF">SAMN05421739_103280</name>
</gene>
<dbReference type="Gene3D" id="2.40.50.120">
    <property type="match status" value="1"/>
</dbReference>
<dbReference type="EMBL" id="FOOT01000003">
    <property type="protein sequence ID" value="SFG68500.1"/>
    <property type="molecule type" value="Genomic_DNA"/>
</dbReference>
<organism evidence="2 3">
    <name type="scientific">Pontibacter chinhatensis</name>
    <dbReference type="NCBI Taxonomy" id="1436961"/>
    <lineage>
        <taxon>Bacteria</taxon>
        <taxon>Pseudomonadati</taxon>
        <taxon>Bacteroidota</taxon>
        <taxon>Cytophagia</taxon>
        <taxon>Cytophagales</taxon>
        <taxon>Hymenobacteraceae</taxon>
        <taxon>Pontibacter</taxon>
    </lineage>
</organism>
<accession>A0A1I2TUD7</accession>
<proteinExistence type="predicted"/>
<sequence length="184" mass="20641">MACICLSPEPIDSAYKRASTIFIGKAKEIVNDKFYFEQGEGAQVVIFDVIQGFKSSKVGKGPIAVMDMVSSSCSFNFEKDKTYVVFAYSDYAGVHVTDQCTRTRLLERFDEADLQRLKALPDSNKDNLRDIGIIRMLTPQYHDMVNKMNQLEEASASSRTLTIALITLLLVSAGLNFYLITNRK</sequence>
<keyword evidence="3" id="KW-1185">Reference proteome</keyword>
<dbReference type="InterPro" id="IPR008993">
    <property type="entry name" value="TIMP-like_OB-fold"/>
</dbReference>
<protein>
    <recommendedName>
        <fullName evidence="4">Tissue inhibitor of metalloproteinase</fullName>
    </recommendedName>
</protein>
<evidence type="ECO:0000313" key="2">
    <source>
        <dbReference type="EMBL" id="SFG68500.1"/>
    </source>
</evidence>
<evidence type="ECO:0000313" key="3">
    <source>
        <dbReference type="Proteomes" id="UP000198724"/>
    </source>
</evidence>
<feature type="transmembrane region" description="Helical" evidence="1">
    <location>
        <begin position="161"/>
        <end position="180"/>
    </location>
</feature>
<keyword evidence="1" id="KW-1133">Transmembrane helix</keyword>
<evidence type="ECO:0000256" key="1">
    <source>
        <dbReference type="SAM" id="Phobius"/>
    </source>
</evidence>
<keyword evidence="1" id="KW-0812">Transmembrane</keyword>
<name>A0A1I2TUD7_9BACT</name>
<reference evidence="3" key="1">
    <citation type="submission" date="2016-10" db="EMBL/GenBank/DDBJ databases">
        <authorList>
            <person name="Varghese N."/>
            <person name="Submissions S."/>
        </authorList>
    </citation>
    <scope>NUCLEOTIDE SEQUENCE [LARGE SCALE GENOMIC DNA]</scope>
    <source>
        <strain evidence="3">LP51</strain>
    </source>
</reference>
<dbReference type="SUPFAM" id="SSF50242">
    <property type="entry name" value="TIMP-like"/>
    <property type="match status" value="1"/>
</dbReference>